<dbReference type="InterPro" id="IPR019355">
    <property type="entry name" value="Cell_cycle_regulator_Mat89Bb"/>
</dbReference>
<evidence type="ECO:0000256" key="5">
    <source>
        <dbReference type="ARBA" id="ARBA00022490"/>
    </source>
</evidence>
<evidence type="ECO:0000256" key="12">
    <source>
        <dbReference type="ARBA" id="ARBA00023254"/>
    </source>
</evidence>
<dbReference type="GO" id="GO:0007283">
    <property type="term" value="P:spermatogenesis"/>
    <property type="evidence" value="ECO:0007669"/>
    <property type="project" value="UniProtKB-KW"/>
</dbReference>
<dbReference type="EMBL" id="JRES01001097">
    <property type="protein sequence ID" value="KNC25575.1"/>
    <property type="molecule type" value="Genomic_DNA"/>
</dbReference>
<name>A0A0L0BZU4_LUCCU</name>
<evidence type="ECO:0000313" key="19">
    <source>
        <dbReference type="EMBL" id="KNC25575.1"/>
    </source>
</evidence>
<dbReference type="PANTHER" id="PTHR12955:SF1">
    <property type="entry name" value="INTEGRATOR COMPLEX SUBUNIT 13"/>
    <property type="match status" value="1"/>
</dbReference>
<keyword evidence="7" id="KW-0498">Mitosis</keyword>
<dbReference type="GO" id="GO:0048471">
    <property type="term" value="C:perinuclear region of cytoplasm"/>
    <property type="evidence" value="ECO:0007669"/>
    <property type="project" value="UniProtKB-SubCell"/>
</dbReference>
<comment type="similarity">
    <text evidence="16">Belongs to the Integrator subunit 13 family.</text>
</comment>
<keyword evidence="5" id="KW-0963">Cytoplasm</keyword>
<evidence type="ECO:0000256" key="18">
    <source>
        <dbReference type="SAM" id="MobiDB-lite"/>
    </source>
</evidence>
<comment type="caution">
    <text evidence="19">The sequence shown here is derived from an EMBL/GenBank/DDBJ whole genome shotgun (WGS) entry which is preliminary data.</text>
</comment>
<dbReference type="GO" id="GO:0051321">
    <property type="term" value="P:meiotic cell cycle"/>
    <property type="evidence" value="ECO:0007669"/>
    <property type="project" value="UniProtKB-KW"/>
</dbReference>
<evidence type="ECO:0000256" key="4">
    <source>
        <dbReference type="ARBA" id="ARBA00022473"/>
    </source>
</evidence>
<evidence type="ECO:0000256" key="9">
    <source>
        <dbReference type="ARBA" id="ARBA00022871"/>
    </source>
</evidence>
<dbReference type="GO" id="GO:0007346">
    <property type="term" value="P:regulation of mitotic cell cycle"/>
    <property type="evidence" value="ECO:0007669"/>
    <property type="project" value="TreeGrafter"/>
</dbReference>
<protein>
    <recommendedName>
        <fullName evidence="3">Protein asunder</fullName>
    </recommendedName>
    <alternativeName>
        <fullName evidence="15">Cell cycle regulator Mat89Bb</fullName>
    </alternativeName>
    <alternativeName>
        <fullName evidence="14">Set apart in position or space protein</fullName>
    </alternativeName>
</protein>
<evidence type="ECO:0000256" key="16">
    <source>
        <dbReference type="ARBA" id="ARBA00061603"/>
    </source>
</evidence>
<evidence type="ECO:0000256" key="2">
    <source>
        <dbReference type="ARBA" id="ARBA00004556"/>
    </source>
</evidence>
<evidence type="ECO:0000256" key="6">
    <source>
        <dbReference type="ARBA" id="ARBA00022618"/>
    </source>
</evidence>
<evidence type="ECO:0000313" key="20">
    <source>
        <dbReference type="Proteomes" id="UP000037069"/>
    </source>
</evidence>
<keyword evidence="12" id="KW-0469">Meiosis</keyword>
<dbReference type="OMA" id="NCTAMHR"/>
<evidence type="ECO:0000256" key="17">
    <source>
        <dbReference type="ARBA" id="ARBA00065185"/>
    </source>
</evidence>
<evidence type="ECO:0000256" key="13">
    <source>
        <dbReference type="ARBA" id="ARBA00023306"/>
    </source>
</evidence>
<dbReference type="OrthoDB" id="5844105at2759"/>
<keyword evidence="13" id="KW-0131">Cell cycle</keyword>
<evidence type="ECO:0000256" key="15">
    <source>
        <dbReference type="ARBA" id="ARBA00032585"/>
    </source>
</evidence>
<evidence type="ECO:0000256" key="11">
    <source>
        <dbReference type="ARBA" id="ARBA00023242"/>
    </source>
</evidence>
<keyword evidence="20" id="KW-1185">Reference proteome</keyword>
<accession>A0A0L0BZU4</accession>
<evidence type="ECO:0000256" key="10">
    <source>
        <dbReference type="ARBA" id="ARBA00023054"/>
    </source>
</evidence>
<dbReference type="PANTHER" id="PTHR12955">
    <property type="entry name" value="SARCOMA ANTIGEN NY-SAR-95-RELATED"/>
    <property type="match status" value="1"/>
</dbReference>
<comment type="subcellular location">
    <subcellularLocation>
        <location evidence="2">Cytoplasm</location>
        <location evidence="2">Perinuclear region</location>
    </subcellularLocation>
    <subcellularLocation>
        <location evidence="1">Nucleus</location>
    </subcellularLocation>
</comment>
<evidence type="ECO:0000256" key="7">
    <source>
        <dbReference type="ARBA" id="ARBA00022776"/>
    </source>
</evidence>
<feature type="compositionally biased region" description="Polar residues" evidence="18">
    <location>
        <begin position="615"/>
        <end position="624"/>
    </location>
</feature>
<keyword evidence="4" id="KW-0217">Developmental protein</keyword>
<feature type="region of interest" description="Disordered" evidence="18">
    <location>
        <begin position="602"/>
        <end position="624"/>
    </location>
</feature>
<keyword evidence="8" id="KW-0221">Differentiation</keyword>
<dbReference type="Proteomes" id="UP000037069">
    <property type="component" value="Unassembled WGS sequence"/>
</dbReference>
<gene>
    <name evidence="19" type="ORF">FF38_12930</name>
</gene>
<dbReference type="Pfam" id="PF10221">
    <property type="entry name" value="Mat89Bb"/>
    <property type="match status" value="1"/>
</dbReference>
<evidence type="ECO:0000256" key="1">
    <source>
        <dbReference type="ARBA" id="ARBA00004123"/>
    </source>
</evidence>
<reference evidence="19 20" key="1">
    <citation type="journal article" date="2015" name="Nat. Commun.">
        <title>Lucilia cuprina genome unlocks parasitic fly biology to underpin future interventions.</title>
        <authorList>
            <person name="Anstead C.A."/>
            <person name="Korhonen P.K."/>
            <person name="Young N.D."/>
            <person name="Hall R.S."/>
            <person name="Jex A.R."/>
            <person name="Murali S.C."/>
            <person name="Hughes D.S."/>
            <person name="Lee S.F."/>
            <person name="Perry T."/>
            <person name="Stroehlein A.J."/>
            <person name="Ansell B.R."/>
            <person name="Breugelmans B."/>
            <person name="Hofmann A."/>
            <person name="Qu J."/>
            <person name="Dugan S."/>
            <person name="Lee S.L."/>
            <person name="Chao H."/>
            <person name="Dinh H."/>
            <person name="Han Y."/>
            <person name="Doddapaneni H.V."/>
            <person name="Worley K.C."/>
            <person name="Muzny D.M."/>
            <person name="Ioannidis P."/>
            <person name="Waterhouse R.M."/>
            <person name="Zdobnov E.M."/>
            <person name="James P.J."/>
            <person name="Bagnall N.H."/>
            <person name="Kotze A.C."/>
            <person name="Gibbs R.A."/>
            <person name="Richards S."/>
            <person name="Batterham P."/>
            <person name="Gasser R.B."/>
        </authorList>
    </citation>
    <scope>NUCLEOTIDE SEQUENCE [LARGE SCALE GENOMIC DNA]</scope>
    <source>
        <strain evidence="19 20">LS</strain>
        <tissue evidence="19">Full body</tissue>
    </source>
</reference>
<keyword evidence="9" id="KW-0744">Spermatogenesis</keyword>
<keyword evidence="10" id="KW-0175">Coiled coil</keyword>
<dbReference type="AlphaFoldDB" id="A0A0L0BZU4"/>
<dbReference type="GO" id="GO:0051642">
    <property type="term" value="P:centrosome localization"/>
    <property type="evidence" value="ECO:0007669"/>
    <property type="project" value="TreeGrafter"/>
</dbReference>
<keyword evidence="6" id="KW-0132">Cell division</keyword>
<evidence type="ECO:0000256" key="8">
    <source>
        <dbReference type="ARBA" id="ARBA00022782"/>
    </source>
</evidence>
<dbReference type="GO" id="GO:0051301">
    <property type="term" value="P:cell division"/>
    <property type="evidence" value="ECO:0007669"/>
    <property type="project" value="UniProtKB-KW"/>
</dbReference>
<proteinExistence type="inferred from homology"/>
<organism evidence="19 20">
    <name type="scientific">Lucilia cuprina</name>
    <name type="common">Green bottle fly</name>
    <name type="synonym">Australian sheep blowfly</name>
    <dbReference type="NCBI Taxonomy" id="7375"/>
    <lineage>
        <taxon>Eukaryota</taxon>
        <taxon>Metazoa</taxon>
        <taxon>Ecdysozoa</taxon>
        <taxon>Arthropoda</taxon>
        <taxon>Hexapoda</taxon>
        <taxon>Insecta</taxon>
        <taxon>Pterygota</taxon>
        <taxon>Neoptera</taxon>
        <taxon>Endopterygota</taxon>
        <taxon>Diptera</taxon>
        <taxon>Brachycera</taxon>
        <taxon>Muscomorpha</taxon>
        <taxon>Oestroidea</taxon>
        <taxon>Calliphoridae</taxon>
        <taxon>Luciliinae</taxon>
        <taxon>Lucilia</taxon>
    </lineage>
</organism>
<dbReference type="GO" id="GO:0032039">
    <property type="term" value="C:integrator complex"/>
    <property type="evidence" value="ECO:0007669"/>
    <property type="project" value="TreeGrafter"/>
</dbReference>
<keyword evidence="11" id="KW-0539">Nucleus</keyword>
<comment type="subunit">
    <text evidence="17">Belongs to the multiprotein complex Integrator, at least composed of IntS1, IntS2, IntS3, IntS4, omd/IntS5, IntS6, defl/IntS7, IntS8, IntS9, IntS10, IntS11, IntS12, asun/IntS13, IntS14 and IntS15. The core complex associates with protein phosphatase 2A subunits mts/PP2A and Pp2A-29B, to form the Integrator-PP2A (INTAC) complex.</text>
</comment>
<dbReference type="STRING" id="7375.A0A0L0BZU4"/>
<evidence type="ECO:0000256" key="14">
    <source>
        <dbReference type="ARBA" id="ARBA00030658"/>
    </source>
</evidence>
<sequence length="709" mass="78428">MYDLNQKTIFVLDHTQYFSISSEDYIPLDFLKGKTGGGTTDAPLPASAAGSSTGLQFSKSLWTCSVESSIEYCRIVWDLFPRGKLIRFIVSDTAAHIVNTWKFATQNMSHVLNAMALVGVPQRNTPQSSDYSVIHGLRAAIEALAEPTEHQINLMQAQENNPNMANEKIPNKGRVICITSARDNPSMKSLEDIFHNVLMQQNTLAMTQKKLLNIDHCHLVIINMVPLNIETLVTNRSKMELSPCLSTEIHTTSAPEISNKLTHLIMSHYDLASTTVTGIPMKEEQNANSSANYDVEILHARNAHTAICGNEALLPTSIKEGAEYETVTLKWCTPRGCGASDMSACPPCLAQHRVTPVDVTSRPSSCLINFLLNGRSVLLEMPRKTGGKTTSHLLSARGGEIFIHALQITRSCLEDPPSISEGPGGRIADYRITDFAAFIKAHRFLPLKSKTKPEENLHKARERLYTRSLYFPLTLSTTMVFNLQRSVHWLPNFLRKLAKEDMDKADEIQCQQNIYELYTASTRREPLPFPNLSANRLKGHKKIDQYKLLCAELEVLIKGCASTPYHKVILENIQNVRAACGDATVKSETDLARDAAGKSIIRATTDSPLSPPHSMDTSSSGSTQLLKASKRSFSNVGQRSLFDIVSSVERSQSNKRADFSGRLCTPLGQVAKLYPDFGTKEKEPGSTNATPIKDENLSIKLEVPGIRSN</sequence>
<evidence type="ECO:0000256" key="3">
    <source>
        <dbReference type="ARBA" id="ARBA00020501"/>
    </source>
</evidence>
<dbReference type="GO" id="GO:0030154">
    <property type="term" value="P:cell differentiation"/>
    <property type="evidence" value="ECO:0007669"/>
    <property type="project" value="UniProtKB-KW"/>
</dbReference>